<reference evidence="3 4" key="1">
    <citation type="submission" date="2018-10" db="EMBL/GenBank/DDBJ databases">
        <authorList>
            <person name="Li J."/>
        </authorList>
    </citation>
    <scope>NUCLEOTIDE SEQUENCE [LARGE SCALE GENOMIC DNA]</scope>
    <source>
        <strain evidence="3 4">CCTCC AB209002</strain>
    </source>
</reference>
<comment type="caution">
    <text evidence="3">The sequence shown here is derived from an EMBL/GenBank/DDBJ whole genome shotgun (WGS) entry which is preliminary data.</text>
</comment>
<evidence type="ECO:0000256" key="2">
    <source>
        <dbReference type="SAM" id="Phobius"/>
    </source>
</evidence>
<gene>
    <name evidence="3" type="ORF">D9V29_01355</name>
</gene>
<dbReference type="EMBL" id="RCUV01000002">
    <property type="protein sequence ID" value="RLP73372.1"/>
    <property type="molecule type" value="Genomic_DNA"/>
</dbReference>
<keyword evidence="2" id="KW-0472">Membrane</keyword>
<sequence length="128" mass="12661">MPRHPPGSSVGRRDSREPFASDQGSGSVLAVALVTAVLLLTGLALPLNAALTTRQLTANAADAAALAAADTASGLVAGYPCANAAEAARLNGAELGECTVDGLEVTITATRRVLGVTVSVASRAGPPE</sequence>
<evidence type="ECO:0000313" key="3">
    <source>
        <dbReference type="EMBL" id="RLP73372.1"/>
    </source>
</evidence>
<feature type="region of interest" description="Disordered" evidence="1">
    <location>
        <begin position="1"/>
        <end position="25"/>
    </location>
</feature>
<evidence type="ECO:0000313" key="4">
    <source>
        <dbReference type="Proteomes" id="UP000270299"/>
    </source>
</evidence>
<proteinExistence type="predicted"/>
<evidence type="ECO:0000256" key="1">
    <source>
        <dbReference type="SAM" id="MobiDB-lite"/>
    </source>
</evidence>
<keyword evidence="2" id="KW-1133">Transmembrane helix</keyword>
<organism evidence="3 4">
    <name type="scientific">Mycetocola manganoxydans</name>
    <dbReference type="NCBI Taxonomy" id="699879"/>
    <lineage>
        <taxon>Bacteria</taxon>
        <taxon>Bacillati</taxon>
        <taxon>Actinomycetota</taxon>
        <taxon>Actinomycetes</taxon>
        <taxon>Micrococcales</taxon>
        <taxon>Microbacteriaceae</taxon>
        <taxon>Mycetocola</taxon>
    </lineage>
</organism>
<dbReference type="Proteomes" id="UP000270299">
    <property type="component" value="Unassembled WGS sequence"/>
</dbReference>
<name>A0A3L7A1X1_9MICO</name>
<keyword evidence="2" id="KW-0812">Transmembrane</keyword>
<evidence type="ECO:0008006" key="5">
    <source>
        <dbReference type="Google" id="ProtNLM"/>
    </source>
</evidence>
<dbReference type="NCBIfam" id="TIGR03816">
    <property type="entry name" value="tadE_like_DECH"/>
    <property type="match status" value="1"/>
</dbReference>
<dbReference type="RefSeq" id="WP_121671537.1">
    <property type="nucleotide sequence ID" value="NZ_BMXM01000002.1"/>
</dbReference>
<accession>A0A3L7A1X1</accession>
<feature type="transmembrane region" description="Helical" evidence="2">
    <location>
        <begin position="28"/>
        <end position="47"/>
    </location>
</feature>
<dbReference type="InterPro" id="IPR021202">
    <property type="entry name" value="Rv3654c-like"/>
</dbReference>
<dbReference type="AlphaFoldDB" id="A0A3L7A1X1"/>
<keyword evidence="4" id="KW-1185">Reference proteome</keyword>
<protein>
    <recommendedName>
        <fullName evidence="5">Helicase</fullName>
    </recommendedName>
</protein>